<dbReference type="InterPro" id="IPR037062">
    <property type="entry name" value="Malic_N_dom_sf"/>
</dbReference>
<dbReference type="PIRSF" id="PIRSF000106">
    <property type="entry name" value="ME"/>
    <property type="match status" value="1"/>
</dbReference>
<evidence type="ECO:0000256" key="3">
    <source>
        <dbReference type="ARBA" id="ARBA00022723"/>
    </source>
</evidence>
<keyword evidence="4" id="KW-0520">NAD</keyword>
<feature type="domain" description="Malic enzyme N-terminal" evidence="8">
    <location>
        <begin position="97"/>
        <end position="280"/>
    </location>
</feature>
<keyword evidence="9" id="KW-0560">Oxidoreductase</keyword>
<dbReference type="Proteomes" id="UP001595891">
    <property type="component" value="Unassembled WGS sequence"/>
</dbReference>
<dbReference type="InterPro" id="IPR036291">
    <property type="entry name" value="NAD(P)-bd_dom_sf"/>
</dbReference>
<evidence type="ECO:0000256" key="6">
    <source>
        <dbReference type="SAM" id="MobiDB-lite"/>
    </source>
</evidence>
<accession>A0ABV9EBR4</accession>
<keyword evidence="3 5" id="KW-0479">Metal-binding</keyword>
<keyword evidence="10" id="KW-1185">Reference proteome</keyword>
<gene>
    <name evidence="9" type="ORF">ACFO8L_12965</name>
</gene>
<dbReference type="NCBIfam" id="NF010052">
    <property type="entry name" value="PRK13529.1"/>
    <property type="match status" value="1"/>
</dbReference>
<dbReference type="PROSITE" id="PS00331">
    <property type="entry name" value="MALIC_ENZYMES"/>
    <property type="match status" value="1"/>
</dbReference>
<sequence>MTMSPAKDARPDGAHHRGFAEDPDGGYVTPGRGLTVLENPLLNKGTAFSPREREELGLEGLVPPVVETLEEQARRAYAQYLAQPTDLLKNVHLTALRDRNEVLFYRLLTDHLREMLPIVYDPTIAQAIEGYSQEYRRPGGVYLSIDDAEGVGHAFANLGMGPGDVDLIVASDAEEILGIGDWGVGGGAGIATGKLAVYTAAAGIDPARVIAVALDVGTDNEKLLNDPLYVGNRHSRVRGRRYDDFVDAYVSAATRMFPEAMLHWEDFGPSNGRRILSRYTGRISTFNDDMQGTGAIVLAAMLGAVRVTGTPMRDQRIIVFGAGTAGIGIADQLRDAMVRDGLSPEEATRRIWAVDRQGLLTGDMPGLRDFQVPYARPAAEVAGWARDGGGAGLGEVVGRVRPTMLLGTSTAHGAFTEEIVRAMAAGVERPVIFPISNPTTRIEAMPADLIRWTGGRALVATGIPVGPVTYHGVTYAIAQANNALLYPGLGLGVIVSRARRVSDGMLQAAAEAVGGMVDVTAPGASLLPQVDDLREVSATVAVAVARKAAEEGLARAEVGDPVERVQETMWRPDYRPVRAA</sequence>
<dbReference type="SUPFAM" id="SSF51735">
    <property type="entry name" value="NAD(P)-binding Rossmann-fold domains"/>
    <property type="match status" value="1"/>
</dbReference>
<dbReference type="Pfam" id="PF03949">
    <property type="entry name" value="Malic_M"/>
    <property type="match status" value="1"/>
</dbReference>
<dbReference type="EMBL" id="JBHSFN010000007">
    <property type="protein sequence ID" value="MFC4586995.1"/>
    <property type="molecule type" value="Genomic_DNA"/>
</dbReference>
<dbReference type="SMART" id="SM01274">
    <property type="entry name" value="malic"/>
    <property type="match status" value="1"/>
</dbReference>
<dbReference type="PANTHER" id="PTHR23406:SF34">
    <property type="entry name" value="NAD-DEPENDENT MALIC ENZYME, MITOCHONDRIAL"/>
    <property type="match status" value="1"/>
</dbReference>
<dbReference type="PANTHER" id="PTHR23406">
    <property type="entry name" value="MALIC ENZYME-RELATED"/>
    <property type="match status" value="1"/>
</dbReference>
<name>A0ABV9EBR4_9ACTN</name>
<dbReference type="CDD" id="cd05312">
    <property type="entry name" value="NAD_bind_1_malic_enz"/>
    <property type="match status" value="1"/>
</dbReference>
<organism evidence="9 10">
    <name type="scientific">Sphaerisporangium corydalis</name>
    <dbReference type="NCBI Taxonomy" id="1441875"/>
    <lineage>
        <taxon>Bacteria</taxon>
        <taxon>Bacillati</taxon>
        <taxon>Actinomycetota</taxon>
        <taxon>Actinomycetes</taxon>
        <taxon>Streptosporangiales</taxon>
        <taxon>Streptosporangiaceae</taxon>
        <taxon>Sphaerisporangium</taxon>
    </lineage>
</organism>
<protein>
    <submittedName>
        <fullName evidence="9">NAD-dependent malic enzyme</fullName>
        <ecNumber evidence="9">1.1.1.38</ecNumber>
    </submittedName>
</protein>
<dbReference type="InterPro" id="IPR012301">
    <property type="entry name" value="Malic_N_dom"/>
</dbReference>
<dbReference type="Gene3D" id="3.40.50.10380">
    <property type="entry name" value="Malic enzyme, N-terminal domain"/>
    <property type="match status" value="1"/>
</dbReference>
<comment type="similarity">
    <text evidence="2 5">Belongs to the malic enzymes family.</text>
</comment>
<dbReference type="Pfam" id="PF00390">
    <property type="entry name" value="malic"/>
    <property type="match status" value="1"/>
</dbReference>
<evidence type="ECO:0000313" key="9">
    <source>
        <dbReference type="EMBL" id="MFC4586995.1"/>
    </source>
</evidence>
<feature type="domain" description="Malic enzyme NAD-binding" evidence="7">
    <location>
        <begin position="290"/>
        <end position="549"/>
    </location>
</feature>
<feature type="region of interest" description="Disordered" evidence="6">
    <location>
        <begin position="1"/>
        <end position="27"/>
    </location>
</feature>
<dbReference type="InterPro" id="IPR012302">
    <property type="entry name" value="Malic_NAD-bd"/>
</dbReference>
<dbReference type="InterPro" id="IPR046346">
    <property type="entry name" value="Aminoacid_DH-like_N_sf"/>
</dbReference>
<dbReference type="RefSeq" id="WP_262846984.1">
    <property type="nucleotide sequence ID" value="NZ_JANZYP010000055.1"/>
</dbReference>
<dbReference type="SUPFAM" id="SSF53223">
    <property type="entry name" value="Aminoacid dehydrogenase-like, N-terminal domain"/>
    <property type="match status" value="1"/>
</dbReference>
<dbReference type="InterPro" id="IPR015884">
    <property type="entry name" value="Malic_enzyme_CS"/>
</dbReference>
<dbReference type="GO" id="GO:0016491">
    <property type="term" value="F:oxidoreductase activity"/>
    <property type="evidence" value="ECO:0007669"/>
    <property type="project" value="UniProtKB-KW"/>
</dbReference>
<comment type="cofactor">
    <cofactor evidence="1">
        <name>Mn(2+)</name>
        <dbReference type="ChEBI" id="CHEBI:29035"/>
    </cofactor>
</comment>
<dbReference type="Gene3D" id="3.40.50.720">
    <property type="entry name" value="NAD(P)-binding Rossmann-like Domain"/>
    <property type="match status" value="1"/>
</dbReference>
<proteinExistence type="inferred from homology"/>
<reference evidence="10" key="1">
    <citation type="journal article" date="2019" name="Int. J. Syst. Evol. Microbiol.">
        <title>The Global Catalogue of Microorganisms (GCM) 10K type strain sequencing project: providing services to taxonomists for standard genome sequencing and annotation.</title>
        <authorList>
            <consortium name="The Broad Institute Genomics Platform"/>
            <consortium name="The Broad Institute Genome Sequencing Center for Infectious Disease"/>
            <person name="Wu L."/>
            <person name="Ma J."/>
        </authorList>
    </citation>
    <scope>NUCLEOTIDE SEQUENCE [LARGE SCALE GENOMIC DNA]</scope>
    <source>
        <strain evidence="10">CCUG 49560</strain>
    </source>
</reference>
<evidence type="ECO:0000256" key="5">
    <source>
        <dbReference type="RuleBase" id="RU003427"/>
    </source>
</evidence>
<dbReference type="PRINTS" id="PR00072">
    <property type="entry name" value="MALOXRDTASE"/>
</dbReference>
<evidence type="ECO:0000259" key="7">
    <source>
        <dbReference type="SMART" id="SM00919"/>
    </source>
</evidence>
<evidence type="ECO:0000256" key="2">
    <source>
        <dbReference type="ARBA" id="ARBA00008785"/>
    </source>
</evidence>
<dbReference type="SMART" id="SM00919">
    <property type="entry name" value="Malic_M"/>
    <property type="match status" value="1"/>
</dbReference>
<evidence type="ECO:0000256" key="1">
    <source>
        <dbReference type="ARBA" id="ARBA00001936"/>
    </source>
</evidence>
<dbReference type="EC" id="1.1.1.38" evidence="9"/>
<evidence type="ECO:0000259" key="8">
    <source>
        <dbReference type="SMART" id="SM01274"/>
    </source>
</evidence>
<feature type="compositionally biased region" description="Basic and acidic residues" evidence="6">
    <location>
        <begin position="7"/>
        <end position="20"/>
    </location>
</feature>
<evidence type="ECO:0000256" key="4">
    <source>
        <dbReference type="ARBA" id="ARBA00023027"/>
    </source>
</evidence>
<comment type="caution">
    <text evidence="9">The sequence shown here is derived from an EMBL/GenBank/DDBJ whole genome shotgun (WGS) entry which is preliminary data.</text>
</comment>
<evidence type="ECO:0000313" key="10">
    <source>
        <dbReference type="Proteomes" id="UP001595891"/>
    </source>
</evidence>
<dbReference type="InterPro" id="IPR001891">
    <property type="entry name" value="Malic_OxRdtase"/>
</dbReference>